<accession>A0A9W7CA40</accession>
<keyword evidence="2" id="KW-1185">Reference proteome</keyword>
<reference evidence="2" key="1">
    <citation type="journal article" date="2023" name="Commun. Biol.">
        <title>Genome analysis of Parmales, the sister group of diatoms, reveals the evolutionary specialization of diatoms from phago-mixotrophs to photoautotrophs.</title>
        <authorList>
            <person name="Ban H."/>
            <person name="Sato S."/>
            <person name="Yoshikawa S."/>
            <person name="Yamada K."/>
            <person name="Nakamura Y."/>
            <person name="Ichinomiya M."/>
            <person name="Sato N."/>
            <person name="Blanc-Mathieu R."/>
            <person name="Endo H."/>
            <person name="Kuwata A."/>
            <person name="Ogata H."/>
        </authorList>
    </citation>
    <scope>NUCLEOTIDE SEQUENCE [LARGE SCALE GENOMIC DNA]</scope>
    <source>
        <strain evidence="2">NIES 3700</strain>
    </source>
</reference>
<dbReference type="InterPro" id="IPR035979">
    <property type="entry name" value="RBD_domain_sf"/>
</dbReference>
<protein>
    <recommendedName>
        <fullName evidence="3">RRM domain-containing protein</fullName>
    </recommendedName>
</protein>
<name>A0A9W7CA40_9STRA</name>
<dbReference type="AlphaFoldDB" id="A0A9W7CA40"/>
<comment type="caution">
    <text evidence="1">The sequence shown here is derived from an EMBL/GenBank/DDBJ whole genome shotgun (WGS) entry which is preliminary data.</text>
</comment>
<dbReference type="Gene3D" id="3.30.70.330">
    <property type="match status" value="1"/>
</dbReference>
<evidence type="ECO:0000313" key="2">
    <source>
        <dbReference type="Proteomes" id="UP001165122"/>
    </source>
</evidence>
<organism evidence="1 2">
    <name type="scientific">Triparma laevis f. longispina</name>
    <dbReference type="NCBI Taxonomy" id="1714387"/>
    <lineage>
        <taxon>Eukaryota</taxon>
        <taxon>Sar</taxon>
        <taxon>Stramenopiles</taxon>
        <taxon>Ochrophyta</taxon>
        <taxon>Bolidophyceae</taxon>
        <taxon>Parmales</taxon>
        <taxon>Triparmaceae</taxon>
        <taxon>Triparma</taxon>
    </lineage>
</organism>
<dbReference type="Proteomes" id="UP001165122">
    <property type="component" value="Unassembled WGS sequence"/>
</dbReference>
<gene>
    <name evidence="1" type="ORF">TrLO_g2314</name>
</gene>
<sequence>MEGIVILKTKIKNDVTCALPDPLSGDFYYENESSSETQRELPEGADEPVASVVGITNIIIESDFEGDNEQLVEDIKEECAELGEVEKCVIPKLGEAGAGTVYVKYGRGKKAARKAMDELKGRVYVAGVAVLVWFKEEEWFDEEC</sequence>
<dbReference type="InterPro" id="IPR012677">
    <property type="entry name" value="Nucleotide-bd_a/b_plait_sf"/>
</dbReference>
<evidence type="ECO:0008006" key="3">
    <source>
        <dbReference type="Google" id="ProtNLM"/>
    </source>
</evidence>
<proteinExistence type="predicted"/>
<dbReference type="SUPFAM" id="SSF54928">
    <property type="entry name" value="RNA-binding domain, RBD"/>
    <property type="match status" value="1"/>
</dbReference>
<dbReference type="GO" id="GO:0003676">
    <property type="term" value="F:nucleic acid binding"/>
    <property type="evidence" value="ECO:0007669"/>
    <property type="project" value="InterPro"/>
</dbReference>
<dbReference type="EMBL" id="BRXW01000095">
    <property type="protein sequence ID" value="GMI06107.1"/>
    <property type="molecule type" value="Genomic_DNA"/>
</dbReference>
<evidence type="ECO:0000313" key="1">
    <source>
        <dbReference type="EMBL" id="GMI06107.1"/>
    </source>
</evidence>